<dbReference type="Proteomes" id="UP000663720">
    <property type="component" value="Chromosome"/>
</dbReference>
<evidence type="ECO:0000313" key="10">
    <source>
        <dbReference type="Proteomes" id="UP000663720"/>
    </source>
</evidence>
<dbReference type="InterPro" id="IPR002322">
    <property type="entry name" value="Cyt_c_III"/>
</dbReference>
<evidence type="ECO:0000313" key="9">
    <source>
        <dbReference type="EMBL" id="QTA79139.1"/>
    </source>
</evidence>
<feature type="chain" id="PRO_5037884450" evidence="7">
    <location>
        <begin position="23"/>
        <end position="115"/>
    </location>
</feature>
<feature type="binding site" description="axial binding residue" evidence="6">
    <location>
        <position position="61"/>
    </location>
    <ligand>
        <name>heme c</name>
        <dbReference type="ChEBI" id="CHEBI:61717"/>
        <label>1</label>
    </ligand>
    <ligandPart>
        <name>Fe</name>
        <dbReference type="ChEBI" id="CHEBI:18248"/>
    </ligandPart>
</feature>
<feature type="binding site" description="axial binding residue" evidence="6">
    <location>
        <position position="90"/>
    </location>
    <ligand>
        <name>heme c</name>
        <dbReference type="ChEBI" id="CHEBI:61717"/>
        <label>1</label>
    </ligand>
    <ligandPart>
        <name>Fe</name>
        <dbReference type="ChEBI" id="CHEBI:18248"/>
    </ligandPart>
</feature>
<dbReference type="RefSeq" id="WP_207690921.1">
    <property type="nucleotide sequence ID" value="NZ_CP061799.1"/>
</dbReference>
<evidence type="ECO:0000256" key="7">
    <source>
        <dbReference type="SAM" id="SignalP"/>
    </source>
</evidence>
<dbReference type="CDD" id="cd08168">
    <property type="entry name" value="Cytochrom_C3"/>
    <property type="match status" value="1"/>
</dbReference>
<reference evidence="9" key="1">
    <citation type="journal article" date="2021" name="Microb. Physiol.">
        <title>Proteogenomic Insights into the Physiology of Marine, Sulfate-Reducing, Filamentous Desulfonema limicola and Desulfonema magnum.</title>
        <authorList>
            <person name="Schnaars V."/>
            <person name="Wohlbrand L."/>
            <person name="Scheve S."/>
            <person name="Hinrichs C."/>
            <person name="Reinhardt R."/>
            <person name="Rabus R."/>
        </authorList>
    </citation>
    <scope>NUCLEOTIDE SEQUENCE</scope>
    <source>
        <strain evidence="9">5ac10</strain>
    </source>
</reference>
<dbReference type="GO" id="GO:0020037">
    <property type="term" value="F:heme binding"/>
    <property type="evidence" value="ECO:0007669"/>
    <property type="project" value="InterPro"/>
</dbReference>
<feature type="binding site" description="axial binding residue" evidence="6">
    <location>
        <position position="113"/>
    </location>
    <ligand>
        <name>heme c</name>
        <dbReference type="ChEBI" id="CHEBI:61717"/>
        <label>1</label>
    </ligand>
    <ligandPart>
        <name>Fe</name>
        <dbReference type="ChEBI" id="CHEBI:18248"/>
    </ligandPart>
</feature>
<feature type="binding site" description="axial binding residue" evidence="6">
    <location>
        <position position="49"/>
    </location>
    <ligand>
        <name>heme c</name>
        <dbReference type="ChEBI" id="CHEBI:61717"/>
        <label>1</label>
    </ligand>
    <ligandPart>
        <name>Fe</name>
        <dbReference type="ChEBI" id="CHEBI:18248"/>
    </ligandPart>
</feature>
<dbReference type="InterPro" id="IPR029467">
    <property type="entry name" value="Cyt_c7-like"/>
</dbReference>
<feature type="domain" description="Cytochrome c7-like" evidence="8">
    <location>
        <begin position="43"/>
        <end position="114"/>
    </location>
</feature>
<keyword evidence="3 6" id="KW-0479">Metal-binding</keyword>
<dbReference type="Pfam" id="PF14522">
    <property type="entry name" value="Cytochrome_C7"/>
    <property type="match status" value="1"/>
</dbReference>
<organism evidence="9 10">
    <name type="scientific">Desulfonema limicola</name>
    <dbReference type="NCBI Taxonomy" id="45656"/>
    <lineage>
        <taxon>Bacteria</taxon>
        <taxon>Pseudomonadati</taxon>
        <taxon>Thermodesulfobacteriota</taxon>
        <taxon>Desulfobacteria</taxon>
        <taxon>Desulfobacterales</taxon>
        <taxon>Desulfococcaceae</taxon>
        <taxon>Desulfonema</taxon>
    </lineage>
</organism>
<sequence length="115" mass="12703">MKKNSVILSLLCCFIMAAVVFAAEQNKGAEGIVIKGGSQGDITFPHQQHQVSLKDDCKVCHDLFPQEPGSIEKYKAEKKLKKKQVMNTSCLKCHRENKKQGVKTGPTSCGQCHNK</sequence>
<comment type="cofactor">
    <cofactor evidence="6">
        <name>heme c</name>
        <dbReference type="ChEBI" id="CHEBI:61717"/>
    </cofactor>
    <text evidence="6">Binds 4 heme c groups covalently per monomer.</text>
</comment>
<evidence type="ECO:0000256" key="2">
    <source>
        <dbReference type="ARBA" id="ARBA00022617"/>
    </source>
</evidence>
<evidence type="ECO:0000256" key="5">
    <source>
        <dbReference type="ARBA" id="ARBA00023004"/>
    </source>
</evidence>
<proteinExistence type="predicted"/>
<feature type="binding site" description="axial binding residue" evidence="6">
    <location>
        <position position="93"/>
    </location>
    <ligand>
        <name>heme c</name>
        <dbReference type="ChEBI" id="CHEBI:61717"/>
        <label>1</label>
    </ligand>
    <ligandPart>
        <name>Fe</name>
        <dbReference type="ChEBI" id="CHEBI:18248"/>
    </ligandPart>
</feature>
<feature type="binding site" description="axial binding residue" evidence="6">
    <location>
        <position position="112"/>
    </location>
    <ligand>
        <name>heme c</name>
        <dbReference type="ChEBI" id="CHEBI:61717"/>
        <label>1</label>
    </ligand>
    <ligandPart>
        <name>Fe</name>
        <dbReference type="ChEBI" id="CHEBI:18248"/>
    </ligandPart>
</feature>
<evidence type="ECO:0000259" key="8">
    <source>
        <dbReference type="Pfam" id="PF14522"/>
    </source>
</evidence>
<feature type="binding site" description="axial binding residue" evidence="6">
    <location>
        <position position="94"/>
    </location>
    <ligand>
        <name>heme c</name>
        <dbReference type="ChEBI" id="CHEBI:61717"/>
        <label>1</label>
    </ligand>
    <ligandPart>
        <name>Fe</name>
        <dbReference type="ChEBI" id="CHEBI:18248"/>
    </ligandPart>
</feature>
<dbReference type="AlphaFoldDB" id="A0A975GFG2"/>
<evidence type="ECO:0000256" key="6">
    <source>
        <dbReference type="PIRSR" id="PIRSR602322-1"/>
    </source>
</evidence>
<dbReference type="Gene3D" id="3.90.10.10">
    <property type="entry name" value="Cytochrome C3"/>
    <property type="match status" value="1"/>
</dbReference>
<dbReference type="SUPFAM" id="SSF48695">
    <property type="entry name" value="Multiheme cytochromes"/>
    <property type="match status" value="1"/>
</dbReference>
<dbReference type="KEGG" id="dli:dnl_13930"/>
<feature type="binding site" description="axial binding residue" evidence="6">
    <location>
        <position position="57"/>
    </location>
    <ligand>
        <name>heme c</name>
        <dbReference type="ChEBI" id="CHEBI:61717"/>
        <label>1</label>
    </ligand>
    <ligandPart>
        <name>Fe</name>
        <dbReference type="ChEBI" id="CHEBI:18248"/>
    </ligandPart>
</feature>
<dbReference type="InterPro" id="IPR036280">
    <property type="entry name" value="Multihaem_cyt_sf"/>
</dbReference>
<feature type="binding site" description="axial binding residue" evidence="6">
    <location>
        <position position="109"/>
    </location>
    <ligand>
        <name>heme c</name>
        <dbReference type="ChEBI" id="CHEBI:61717"/>
        <label>1</label>
    </ligand>
    <ligandPart>
        <name>Fe</name>
        <dbReference type="ChEBI" id="CHEBI:18248"/>
    </ligandPart>
</feature>
<gene>
    <name evidence="9" type="ORF">dnl_13930</name>
</gene>
<dbReference type="PRINTS" id="PR00609">
    <property type="entry name" value="CYTOCHROMEC3"/>
</dbReference>
<feature type="binding site" description="axial binding residue" evidence="6">
    <location>
        <position position="60"/>
    </location>
    <ligand>
        <name>heme c</name>
        <dbReference type="ChEBI" id="CHEBI:61717"/>
        <label>1</label>
    </ligand>
    <ligandPart>
        <name>Fe</name>
        <dbReference type="ChEBI" id="CHEBI:18248"/>
    </ligandPart>
</feature>
<evidence type="ECO:0000256" key="4">
    <source>
        <dbReference type="ARBA" id="ARBA00022982"/>
    </source>
</evidence>
<feature type="binding site" description="axial binding residue" evidence="6">
    <location>
        <position position="46"/>
    </location>
    <ligand>
        <name>heme c</name>
        <dbReference type="ChEBI" id="CHEBI:61717"/>
        <label>1</label>
    </ligand>
    <ligandPart>
        <name>Fe</name>
        <dbReference type="ChEBI" id="CHEBI:18248"/>
    </ligandPart>
</feature>
<keyword evidence="2 6" id="KW-0349">Heme</keyword>
<keyword evidence="7" id="KW-0732">Signal</keyword>
<evidence type="ECO:0000256" key="3">
    <source>
        <dbReference type="ARBA" id="ARBA00022723"/>
    </source>
</evidence>
<protein>
    <submittedName>
        <fullName evidence="9">Cytochrome c, class III family protein</fullName>
    </submittedName>
</protein>
<dbReference type="GO" id="GO:0009055">
    <property type="term" value="F:electron transfer activity"/>
    <property type="evidence" value="ECO:0007669"/>
    <property type="project" value="InterPro"/>
</dbReference>
<accession>A0A975GFG2</accession>
<evidence type="ECO:0000256" key="1">
    <source>
        <dbReference type="ARBA" id="ARBA00022448"/>
    </source>
</evidence>
<keyword evidence="4" id="KW-0249">Electron transport</keyword>
<keyword evidence="10" id="KW-1185">Reference proteome</keyword>
<keyword evidence="1" id="KW-0813">Transport</keyword>
<name>A0A975GFG2_9BACT</name>
<dbReference type="GO" id="GO:0046872">
    <property type="term" value="F:metal ion binding"/>
    <property type="evidence" value="ECO:0007669"/>
    <property type="project" value="UniProtKB-KW"/>
</dbReference>
<feature type="signal peptide" evidence="7">
    <location>
        <begin position="1"/>
        <end position="22"/>
    </location>
</feature>
<keyword evidence="5 6" id="KW-0408">Iron</keyword>
<dbReference type="EMBL" id="CP061799">
    <property type="protein sequence ID" value="QTA79139.1"/>
    <property type="molecule type" value="Genomic_DNA"/>
</dbReference>